<dbReference type="EMBL" id="WWCL01000005">
    <property type="protein sequence ID" value="MYN47438.1"/>
    <property type="molecule type" value="Genomic_DNA"/>
</dbReference>
<evidence type="ECO:0000313" key="2">
    <source>
        <dbReference type="Proteomes" id="UP000444316"/>
    </source>
</evidence>
<protein>
    <submittedName>
        <fullName evidence="1">Uncharacterized protein</fullName>
    </submittedName>
</protein>
<dbReference type="RefSeq" id="WP_161036847.1">
    <property type="nucleotide sequence ID" value="NZ_WWCL01000005.1"/>
</dbReference>
<name>A0A845I6Z8_9BURK</name>
<proteinExistence type="predicted"/>
<dbReference type="AlphaFoldDB" id="A0A845I6Z8"/>
<comment type="caution">
    <text evidence="1">The sequence shown here is derived from an EMBL/GenBank/DDBJ whole genome shotgun (WGS) entry which is preliminary data.</text>
</comment>
<organism evidence="1 2">
    <name type="scientific">Duganella fentianensis</name>
    <dbReference type="NCBI Taxonomy" id="2692177"/>
    <lineage>
        <taxon>Bacteria</taxon>
        <taxon>Pseudomonadati</taxon>
        <taxon>Pseudomonadota</taxon>
        <taxon>Betaproteobacteria</taxon>
        <taxon>Burkholderiales</taxon>
        <taxon>Oxalobacteraceae</taxon>
        <taxon>Telluria group</taxon>
        <taxon>Duganella</taxon>
    </lineage>
</organism>
<sequence>MKMPVSLFFSVLKMKKPKAPRVPVLEQAFEVNLPKLMRAVKASGRREVVLVDGDEHTVAVLSETRLAVHLGGRAWLVDVVAVPCLNDRVRPLLKCPRAHEGNFQSLYWRDGELACRLCHRLRYKSKLATSSAERVFLKQFKLLGRMGGTPGATLPERQPRAWRKRYLDRLNRLAHSANSHFDRIRQFIKQTADSI</sequence>
<reference evidence="1" key="1">
    <citation type="submission" date="2019-12" db="EMBL/GenBank/DDBJ databases">
        <title>Novel species isolated from a subtropical stream in China.</title>
        <authorList>
            <person name="Lu H."/>
        </authorList>
    </citation>
    <scope>NUCLEOTIDE SEQUENCE [LARGE SCALE GENOMIC DNA]</scope>
    <source>
        <strain evidence="1">FT93W</strain>
    </source>
</reference>
<keyword evidence="2" id="KW-1185">Reference proteome</keyword>
<evidence type="ECO:0000313" key="1">
    <source>
        <dbReference type="EMBL" id="MYN47438.1"/>
    </source>
</evidence>
<gene>
    <name evidence="1" type="ORF">GTP23_20545</name>
</gene>
<accession>A0A845I6Z8</accession>
<dbReference type="Proteomes" id="UP000444316">
    <property type="component" value="Unassembled WGS sequence"/>
</dbReference>